<keyword evidence="5 9" id="KW-0963">Cytoplasm</keyword>
<dbReference type="Proteomes" id="UP000286063">
    <property type="component" value="Unassembled WGS sequence"/>
</dbReference>
<protein>
    <recommendedName>
        <fullName evidence="9">1-(5-phosphoribosyl)-5-[(5-phosphoribosylamino)methylideneamino] imidazole-4-carboxamide isomerase</fullName>
        <ecNumber evidence="9">5.3.1.16</ecNumber>
    </recommendedName>
    <alternativeName>
        <fullName evidence="9">Phosphoribosylformimino-5-aminoimidazole carboxamide ribotide isomerase</fullName>
    </alternativeName>
</protein>
<dbReference type="RefSeq" id="WP_117722381.1">
    <property type="nucleotide sequence ID" value="NZ_CAJUBB010000012.1"/>
</dbReference>
<organism evidence="11 12">
    <name type="scientific">Butyricimonas virosa</name>
    <dbReference type="NCBI Taxonomy" id="544645"/>
    <lineage>
        <taxon>Bacteria</taxon>
        <taxon>Pseudomonadati</taxon>
        <taxon>Bacteroidota</taxon>
        <taxon>Bacteroidia</taxon>
        <taxon>Bacteroidales</taxon>
        <taxon>Odoribacteraceae</taxon>
        <taxon>Butyricimonas</taxon>
    </lineage>
</organism>
<dbReference type="InterPro" id="IPR023016">
    <property type="entry name" value="HisA/PriA"/>
</dbReference>
<dbReference type="InterPro" id="IPR044524">
    <property type="entry name" value="Isoase_HisA-like"/>
</dbReference>
<dbReference type="PANTHER" id="PTHR43090">
    <property type="entry name" value="1-(5-PHOSPHORIBOSYL)-5-[(5-PHOSPHORIBOSYLAMINO)METHYLIDENEAMINO] IMIDAZOLE-4-CARBOXAMIDE ISOMERASE"/>
    <property type="match status" value="1"/>
</dbReference>
<dbReference type="InterPro" id="IPR006062">
    <property type="entry name" value="His_biosynth"/>
</dbReference>
<dbReference type="InterPro" id="IPR011060">
    <property type="entry name" value="RibuloseP-bd_barrel"/>
</dbReference>
<sequence>MKITVIPAIDVIGGKCVRLTRGNYDECKTYYDDPVEAARRFEDMGMKRLHLVDLDGARESRVINWRVLERICVATRLEVDFSGGIKSDEDICRVFDAGASFVCIGSMAQQNREKTRECLERYGAGRVIIGADVRDGHVCIQGWKVETETTIYELIEAYMPVLKNVMCTDITRDGMLGGVSLELYRELVTRYPDITFIASGGVGGMEDIQALENVGISSVIVGKAFYENLEFKMDRAN</sequence>
<feature type="active site" description="Proton acceptor" evidence="9">
    <location>
        <position position="10"/>
    </location>
</feature>
<evidence type="ECO:0000256" key="8">
    <source>
        <dbReference type="ARBA" id="ARBA00023235"/>
    </source>
</evidence>
<dbReference type="HAMAP" id="MF_01014">
    <property type="entry name" value="HisA"/>
    <property type="match status" value="1"/>
</dbReference>
<accession>A0A413IK54</accession>
<dbReference type="AlphaFoldDB" id="A0A413IK54"/>
<feature type="active site" description="Proton donor" evidence="9">
    <location>
        <position position="132"/>
    </location>
</feature>
<evidence type="ECO:0000256" key="5">
    <source>
        <dbReference type="ARBA" id="ARBA00022490"/>
    </source>
</evidence>
<keyword evidence="7 9" id="KW-0368">Histidine biosynthesis</keyword>
<dbReference type="GO" id="GO:0005737">
    <property type="term" value="C:cytoplasm"/>
    <property type="evidence" value="ECO:0007669"/>
    <property type="project" value="UniProtKB-SubCell"/>
</dbReference>
<dbReference type="InterPro" id="IPR013785">
    <property type="entry name" value="Aldolase_TIM"/>
</dbReference>
<evidence type="ECO:0000256" key="3">
    <source>
        <dbReference type="ARBA" id="ARBA00005133"/>
    </source>
</evidence>
<dbReference type="EC" id="5.3.1.16" evidence="9"/>
<dbReference type="OrthoDB" id="9807749at2"/>
<keyword evidence="8 9" id="KW-0413">Isomerase</keyword>
<dbReference type="PANTHER" id="PTHR43090:SF2">
    <property type="entry name" value="1-(5-PHOSPHORIBOSYL)-5-[(5-PHOSPHORIBOSYLAMINO)METHYLIDENEAMINO] IMIDAZOLE-4-CARBOXAMIDE ISOMERASE"/>
    <property type="match status" value="1"/>
</dbReference>
<evidence type="ECO:0000256" key="6">
    <source>
        <dbReference type="ARBA" id="ARBA00022605"/>
    </source>
</evidence>
<dbReference type="UniPathway" id="UPA00031">
    <property type="reaction ID" value="UER00009"/>
</dbReference>
<dbReference type="GO" id="GO:0000105">
    <property type="term" value="P:L-histidine biosynthetic process"/>
    <property type="evidence" value="ECO:0007669"/>
    <property type="project" value="UniProtKB-UniRule"/>
</dbReference>
<name>A0A413IK54_9BACT</name>
<dbReference type="Pfam" id="PF00977">
    <property type="entry name" value="His_biosynth"/>
    <property type="match status" value="1"/>
</dbReference>
<evidence type="ECO:0000313" key="11">
    <source>
        <dbReference type="EMBL" id="RGY14438.1"/>
    </source>
</evidence>
<comment type="caution">
    <text evidence="11">The sequence shown here is derived from an EMBL/GenBank/DDBJ whole genome shotgun (WGS) entry which is preliminary data.</text>
</comment>
<gene>
    <name evidence="9" type="primary">hisA</name>
    <name evidence="11" type="ORF">DXA50_14785</name>
</gene>
<dbReference type="GO" id="GO:0000162">
    <property type="term" value="P:L-tryptophan biosynthetic process"/>
    <property type="evidence" value="ECO:0007669"/>
    <property type="project" value="TreeGrafter"/>
</dbReference>
<evidence type="ECO:0000256" key="4">
    <source>
        <dbReference type="ARBA" id="ARBA00009667"/>
    </source>
</evidence>
<evidence type="ECO:0000256" key="1">
    <source>
        <dbReference type="ARBA" id="ARBA00000901"/>
    </source>
</evidence>
<evidence type="ECO:0000256" key="2">
    <source>
        <dbReference type="ARBA" id="ARBA00004496"/>
    </source>
</evidence>
<evidence type="ECO:0000256" key="9">
    <source>
        <dbReference type="HAMAP-Rule" id="MF_01014"/>
    </source>
</evidence>
<reference evidence="11 12" key="1">
    <citation type="submission" date="2018-08" db="EMBL/GenBank/DDBJ databases">
        <title>A genome reference for cultivated species of the human gut microbiota.</title>
        <authorList>
            <person name="Zou Y."/>
            <person name="Xue W."/>
            <person name="Luo G."/>
        </authorList>
    </citation>
    <scope>NUCLEOTIDE SEQUENCE [LARGE SCALE GENOMIC DNA]</scope>
    <source>
        <strain evidence="11 12">OF02-7</strain>
    </source>
</reference>
<comment type="catalytic activity">
    <reaction evidence="1 9">
        <text>1-(5-phospho-beta-D-ribosyl)-5-[(5-phospho-beta-D-ribosylamino)methylideneamino]imidazole-4-carboxamide = 5-[(5-phospho-1-deoxy-D-ribulos-1-ylimino)methylamino]-1-(5-phospho-beta-D-ribosyl)imidazole-4-carboxamide</text>
        <dbReference type="Rhea" id="RHEA:15469"/>
        <dbReference type="ChEBI" id="CHEBI:58435"/>
        <dbReference type="ChEBI" id="CHEBI:58525"/>
        <dbReference type="EC" id="5.3.1.16"/>
    </reaction>
</comment>
<dbReference type="CDD" id="cd04732">
    <property type="entry name" value="HisA"/>
    <property type="match status" value="1"/>
</dbReference>
<dbReference type="GO" id="GO:0003949">
    <property type="term" value="F:1-(5-phosphoribosyl)-5-[(5-phosphoribosylamino)methylideneamino]imidazole-4-carboxamide isomerase activity"/>
    <property type="evidence" value="ECO:0007669"/>
    <property type="project" value="UniProtKB-UniRule"/>
</dbReference>
<comment type="subcellular location">
    <subcellularLocation>
        <location evidence="2 9">Cytoplasm</location>
    </subcellularLocation>
</comment>
<evidence type="ECO:0000256" key="7">
    <source>
        <dbReference type="ARBA" id="ARBA00023102"/>
    </source>
</evidence>
<comment type="pathway">
    <text evidence="3 9">Amino-acid biosynthesis; L-histidine biosynthesis; L-histidine from 5-phospho-alpha-D-ribose 1-diphosphate: step 4/9.</text>
</comment>
<dbReference type="SUPFAM" id="SSF51366">
    <property type="entry name" value="Ribulose-phoshate binding barrel"/>
    <property type="match status" value="1"/>
</dbReference>
<keyword evidence="6 9" id="KW-0028">Amino-acid biosynthesis</keyword>
<evidence type="ECO:0000313" key="12">
    <source>
        <dbReference type="Proteomes" id="UP000286063"/>
    </source>
</evidence>
<dbReference type="EMBL" id="QSCR01000030">
    <property type="protein sequence ID" value="RGY14438.1"/>
    <property type="molecule type" value="Genomic_DNA"/>
</dbReference>
<proteinExistence type="inferred from homology"/>
<dbReference type="Gene3D" id="3.20.20.70">
    <property type="entry name" value="Aldolase class I"/>
    <property type="match status" value="1"/>
</dbReference>
<comment type="similarity">
    <text evidence="4 9 10">Belongs to the HisA/HisF family.</text>
</comment>
<evidence type="ECO:0000256" key="10">
    <source>
        <dbReference type="RuleBase" id="RU003657"/>
    </source>
</evidence>
<dbReference type="FunFam" id="3.20.20.70:FF:000009">
    <property type="entry name" value="1-(5-phosphoribosyl)-5-[(5-phosphoribosylamino)methylideneamino] imidazole-4-carboxamide isomerase"/>
    <property type="match status" value="1"/>
</dbReference>